<feature type="region of interest" description="Disordered" evidence="1">
    <location>
        <begin position="399"/>
        <end position="427"/>
    </location>
</feature>
<dbReference type="PANTHER" id="PTHR43174">
    <property type="entry name" value="UDP-N-ACETYLGLUCOSAMINE 2-EPIMERASE"/>
    <property type="match status" value="1"/>
</dbReference>
<dbReference type="PANTHER" id="PTHR43174:SF3">
    <property type="entry name" value="UDP-N-ACETYLGLUCOSAMINE 2-EPIMERASE"/>
    <property type="match status" value="1"/>
</dbReference>
<dbReference type="Pfam" id="PF02350">
    <property type="entry name" value="Epimerase_2"/>
    <property type="match status" value="1"/>
</dbReference>
<dbReference type="SUPFAM" id="SSF53756">
    <property type="entry name" value="UDP-Glycosyltransferase/glycogen phosphorylase"/>
    <property type="match status" value="1"/>
</dbReference>
<comment type="caution">
    <text evidence="3">The sequence shown here is derived from an EMBL/GenBank/DDBJ whole genome shotgun (WGS) entry which is preliminary data.</text>
</comment>
<dbReference type="EMBL" id="BAABGA010000029">
    <property type="protein sequence ID" value="GAA4451904.1"/>
    <property type="molecule type" value="Genomic_DNA"/>
</dbReference>
<reference evidence="4" key="1">
    <citation type="journal article" date="2019" name="Int. J. Syst. Evol. Microbiol.">
        <title>The Global Catalogue of Microorganisms (GCM) 10K type strain sequencing project: providing services to taxonomists for standard genome sequencing and annotation.</title>
        <authorList>
            <consortium name="The Broad Institute Genomics Platform"/>
            <consortium name="The Broad Institute Genome Sequencing Center for Infectious Disease"/>
            <person name="Wu L."/>
            <person name="Ma J."/>
        </authorList>
    </citation>
    <scope>NUCLEOTIDE SEQUENCE [LARGE SCALE GENOMIC DNA]</scope>
    <source>
        <strain evidence="4">JCM 17759</strain>
    </source>
</reference>
<feature type="compositionally biased region" description="Polar residues" evidence="1">
    <location>
        <begin position="409"/>
        <end position="418"/>
    </location>
</feature>
<dbReference type="InterPro" id="IPR020004">
    <property type="entry name" value="UDP-GlcNAc_Epase"/>
</dbReference>
<dbReference type="Proteomes" id="UP001500840">
    <property type="component" value="Unassembled WGS sequence"/>
</dbReference>
<gene>
    <name evidence="3" type="primary">neuC</name>
    <name evidence="3" type="ORF">GCM10023156_20410</name>
</gene>
<dbReference type="Gene3D" id="3.40.50.2000">
    <property type="entry name" value="Glycogen Phosphorylase B"/>
    <property type="match status" value="2"/>
</dbReference>
<sequence>MSNHSETNGARRKICVVLVDRANYGRLKPVMQSIASRPELDLQVLAAGTMVLERFDLPVRVVEQDGFKISGQIYVELEGSNPTTMAKSLGFGVVEFASEFRRLDPDVVLIIGDRYEALAATMAAAYMNLCIAHIQGGEVSGSIDESARHAISKFSHFHFPSTQRAADYLIRMGEKPETILTIGCPSSDIARTLKRRDCQDLINSKGSGASIDINNPYALVIFHPTTTEYGGEAKQMESLLTALHAVGMPTLLMWPNIDAGSDHVSKTIRRFRDKHNPTWLRTLINLMPEDYLQVLANATCAIGNSSSFVRDAGFFGTPVVLVGNRQEGRETDQHVTPVAPEVEKIEQAILDQVAKGRYPASELYGDGFVSDRIAESLSHLNPYVQKRLDYIYRENEAADSFSGDAKPSPTETEPTNGKSKACVSLES</sequence>
<accession>A0ABP8MMA4</accession>
<keyword evidence="4" id="KW-1185">Reference proteome</keyword>
<protein>
    <submittedName>
        <fullName evidence="3">UDP-N-acetylglucosamine 2-epimerase</fullName>
    </submittedName>
</protein>
<evidence type="ECO:0000256" key="1">
    <source>
        <dbReference type="SAM" id="MobiDB-lite"/>
    </source>
</evidence>
<evidence type="ECO:0000313" key="4">
    <source>
        <dbReference type="Proteomes" id="UP001500840"/>
    </source>
</evidence>
<dbReference type="RefSeq" id="WP_345321692.1">
    <property type="nucleotide sequence ID" value="NZ_BAABGA010000029.1"/>
</dbReference>
<name>A0ABP8MMA4_9BACT</name>
<evidence type="ECO:0000259" key="2">
    <source>
        <dbReference type="Pfam" id="PF02350"/>
    </source>
</evidence>
<evidence type="ECO:0000313" key="3">
    <source>
        <dbReference type="EMBL" id="GAA4451904.1"/>
    </source>
</evidence>
<proteinExistence type="predicted"/>
<organism evidence="3 4">
    <name type="scientific">Novipirellula rosea</name>
    <dbReference type="NCBI Taxonomy" id="1031540"/>
    <lineage>
        <taxon>Bacteria</taxon>
        <taxon>Pseudomonadati</taxon>
        <taxon>Planctomycetota</taxon>
        <taxon>Planctomycetia</taxon>
        <taxon>Pirellulales</taxon>
        <taxon>Pirellulaceae</taxon>
        <taxon>Novipirellula</taxon>
    </lineage>
</organism>
<dbReference type="InterPro" id="IPR029767">
    <property type="entry name" value="WecB-like"/>
</dbReference>
<dbReference type="NCBIfam" id="TIGR03568">
    <property type="entry name" value="NeuC_NnaA"/>
    <property type="match status" value="1"/>
</dbReference>
<feature type="domain" description="UDP-N-acetylglucosamine 2-epimerase" evidence="2">
    <location>
        <begin position="33"/>
        <end position="377"/>
    </location>
</feature>
<dbReference type="InterPro" id="IPR003331">
    <property type="entry name" value="UDP_GlcNAc_Epimerase_2_dom"/>
</dbReference>